<keyword evidence="3" id="KW-1185">Reference proteome</keyword>
<organism evidence="2 3">
    <name type="scientific">Euplotes crassus</name>
    <dbReference type="NCBI Taxonomy" id="5936"/>
    <lineage>
        <taxon>Eukaryota</taxon>
        <taxon>Sar</taxon>
        <taxon>Alveolata</taxon>
        <taxon>Ciliophora</taxon>
        <taxon>Intramacronucleata</taxon>
        <taxon>Spirotrichea</taxon>
        <taxon>Hypotrichia</taxon>
        <taxon>Euplotida</taxon>
        <taxon>Euplotidae</taxon>
        <taxon>Moneuplotes</taxon>
    </lineage>
</organism>
<proteinExistence type="predicted"/>
<feature type="compositionally biased region" description="Polar residues" evidence="1">
    <location>
        <begin position="14"/>
        <end position="23"/>
    </location>
</feature>
<reference evidence="2" key="1">
    <citation type="submission" date="2023-07" db="EMBL/GenBank/DDBJ databases">
        <authorList>
            <consortium name="AG Swart"/>
            <person name="Singh M."/>
            <person name="Singh A."/>
            <person name="Seah K."/>
            <person name="Emmerich C."/>
        </authorList>
    </citation>
    <scope>NUCLEOTIDE SEQUENCE</scope>
    <source>
        <strain evidence="2">DP1</strain>
    </source>
</reference>
<comment type="caution">
    <text evidence="2">The sequence shown here is derived from an EMBL/GenBank/DDBJ whole genome shotgun (WGS) entry which is preliminary data.</text>
</comment>
<feature type="compositionally biased region" description="Basic residues" evidence="1">
    <location>
        <begin position="25"/>
        <end position="40"/>
    </location>
</feature>
<feature type="region of interest" description="Disordered" evidence="1">
    <location>
        <begin position="1"/>
        <end position="68"/>
    </location>
</feature>
<evidence type="ECO:0000313" key="3">
    <source>
        <dbReference type="Proteomes" id="UP001295684"/>
    </source>
</evidence>
<evidence type="ECO:0000256" key="1">
    <source>
        <dbReference type="SAM" id="MobiDB-lite"/>
    </source>
</evidence>
<name>A0AAD1XEI3_EUPCR</name>
<feature type="compositionally biased region" description="Basic and acidic residues" evidence="1">
    <location>
        <begin position="1"/>
        <end position="13"/>
    </location>
</feature>
<sequence length="352" mass="41645">MDLNQDLHTDSLNDSRASLNLGQRSPKRKLTKGTNRRKSQHGTPLQERKKFGRRTYHNSFQREDSAPNTCIRNQRPKTANYKSKRKRNEDAHFKEAYDFSATDPKKIVKEYKNISVTTPQMEYNHYESKRMINANYKERRDHFKKTYKRFNEVEAPIKKSNKNSANNLHVKSEQSAMTRMERRLLRPKSSYISSQQVKSHNQKCLTNNAQRRKISTTKRKKRKINKSHLLLNKDFSLNKGDISNLKHFVNVLTNHRKSELYNIDHKKYSKSTATYDRNNKQKISSLIKMIHPEQYIRPLLRKRKVGLARSEWIDYQDSGIPNSVERDSKSQHVLSFPSQDTINNHQTSVWEQ</sequence>
<accession>A0AAD1XEI3</accession>
<dbReference type="Proteomes" id="UP001295684">
    <property type="component" value="Unassembled WGS sequence"/>
</dbReference>
<gene>
    <name evidence="2" type="ORF">ECRASSUSDP1_LOCUS9568</name>
</gene>
<dbReference type="EMBL" id="CAMPGE010009410">
    <property type="protein sequence ID" value="CAI2368277.1"/>
    <property type="molecule type" value="Genomic_DNA"/>
</dbReference>
<dbReference type="AlphaFoldDB" id="A0AAD1XEI3"/>
<protein>
    <submittedName>
        <fullName evidence="2">Uncharacterized protein</fullName>
    </submittedName>
</protein>
<evidence type="ECO:0000313" key="2">
    <source>
        <dbReference type="EMBL" id="CAI2368277.1"/>
    </source>
</evidence>